<dbReference type="Pfam" id="PF06808">
    <property type="entry name" value="DctM"/>
    <property type="match status" value="1"/>
</dbReference>
<accession>A0A399E4X2</accession>
<evidence type="ECO:0000256" key="2">
    <source>
        <dbReference type="ARBA" id="ARBA00022475"/>
    </source>
</evidence>
<keyword evidence="4 7" id="KW-0812">Transmembrane</keyword>
<dbReference type="GO" id="GO:0005886">
    <property type="term" value="C:plasma membrane"/>
    <property type="evidence" value="ECO:0007669"/>
    <property type="project" value="UniProtKB-SubCell"/>
</dbReference>
<dbReference type="NCBIfam" id="TIGR00786">
    <property type="entry name" value="dctM"/>
    <property type="match status" value="1"/>
</dbReference>
<feature type="transmembrane region" description="Helical" evidence="7">
    <location>
        <begin position="271"/>
        <end position="292"/>
    </location>
</feature>
<dbReference type="InterPro" id="IPR004681">
    <property type="entry name" value="TRAP_DctM"/>
</dbReference>
<dbReference type="EMBL" id="QWKX01000003">
    <property type="protein sequence ID" value="RIH79784.1"/>
    <property type="molecule type" value="Genomic_DNA"/>
</dbReference>
<feature type="transmembrane region" description="Helical" evidence="7">
    <location>
        <begin position="6"/>
        <end position="32"/>
    </location>
</feature>
<gene>
    <name evidence="9" type="primary">siaT</name>
    <name evidence="9" type="ORF">Mcate_00221</name>
</gene>
<proteinExistence type="predicted"/>
<evidence type="ECO:0000313" key="10">
    <source>
        <dbReference type="Proteomes" id="UP000266089"/>
    </source>
</evidence>
<feature type="transmembrane region" description="Helical" evidence="7">
    <location>
        <begin position="240"/>
        <end position="259"/>
    </location>
</feature>
<feature type="transmembrane region" description="Helical" evidence="7">
    <location>
        <begin position="312"/>
        <end position="338"/>
    </location>
</feature>
<evidence type="ECO:0000256" key="7">
    <source>
        <dbReference type="SAM" id="Phobius"/>
    </source>
</evidence>
<feature type="transmembrane region" description="Helical" evidence="7">
    <location>
        <begin position="44"/>
        <end position="67"/>
    </location>
</feature>
<protein>
    <submittedName>
        <fullName evidence="9">Sialic acid TRAP transporter permease protein SiaT</fullName>
    </submittedName>
</protein>
<dbReference type="InterPro" id="IPR010656">
    <property type="entry name" value="DctM"/>
</dbReference>
<evidence type="ECO:0000256" key="1">
    <source>
        <dbReference type="ARBA" id="ARBA00004429"/>
    </source>
</evidence>
<feature type="transmembrane region" description="Helical" evidence="7">
    <location>
        <begin position="212"/>
        <end position="234"/>
    </location>
</feature>
<feature type="transmembrane region" description="Helical" evidence="7">
    <location>
        <begin position="87"/>
        <end position="111"/>
    </location>
</feature>
<keyword evidence="5 7" id="KW-1133">Transmembrane helix</keyword>
<dbReference type="AlphaFoldDB" id="A0A399E4X2"/>
<feature type="transmembrane region" description="Helical" evidence="7">
    <location>
        <begin position="350"/>
        <end position="370"/>
    </location>
</feature>
<feature type="domain" description="TRAP C4-dicarboxylate transport system permease DctM subunit" evidence="8">
    <location>
        <begin position="5"/>
        <end position="415"/>
    </location>
</feature>
<sequence length="427" mass="45056">MIVSLLIFLGLLLLGMPVVFAIGIAGFVFFLLTPGLQPVMPVQLALSETQNFALLAIPTFILAGNLMNEAGVTRRLVQFATLLTGHLAGGLGQVSVLASTLMGGVSGSAIADASMQARVLGPEMQKRGYTPGFIAALQGFTGLLAVMIPPSIALILYGSIGQVSIGRLFAGGIGIGLLLALVFMLVVAFLAKKRQYPRERASRAPTREIASAFLASFWALIFPLILLLTLRGGVFVPSEVGAAACVYALILGSVVYRELGKAGLVRALKQSVADIGMVSFLIACSALIGYAMKWEMWPQKLGQFLVGLQLETTLVVLAVLLALLVLGTVLDSTVMIILTTPILVPAMKALGVDLVHFGVLMALTCAIGLLTPPVGLSMYAVCSIMRCSVAEYLREGWPLLVAVLATILAALLFPPLVTTLPNLLFHR</sequence>
<keyword evidence="6 7" id="KW-0472">Membrane</keyword>
<feature type="transmembrane region" description="Helical" evidence="7">
    <location>
        <begin position="169"/>
        <end position="191"/>
    </location>
</feature>
<keyword evidence="2" id="KW-1003">Cell membrane</keyword>
<comment type="caution">
    <text evidence="9">The sequence shown here is derived from an EMBL/GenBank/DDBJ whole genome shotgun (WGS) entry which is preliminary data.</text>
</comment>
<dbReference type="RefSeq" id="WP_027887376.1">
    <property type="nucleotide sequence ID" value="NZ_JBHSXZ010000003.1"/>
</dbReference>
<dbReference type="PIRSF" id="PIRSF006066">
    <property type="entry name" value="HI0050"/>
    <property type="match status" value="1"/>
</dbReference>
<keyword evidence="3" id="KW-0997">Cell inner membrane</keyword>
<comment type="subcellular location">
    <subcellularLocation>
        <location evidence="1">Cell inner membrane</location>
        <topology evidence="1">Multi-pass membrane protein</topology>
    </subcellularLocation>
</comment>
<evidence type="ECO:0000256" key="6">
    <source>
        <dbReference type="ARBA" id="ARBA00023136"/>
    </source>
</evidence>
<evidence type="ECO:0000256" key="4">
    <source>
        <dbReference type="ARBA" id="ARBA00022692"/>
    </source>
</evidence>
<dbReference type="PANTHER" id="PTHR33362:SF4">
    <property type="entry name" value="2,3-DIKETO-L-GULONATE TRAP TRANSPORTER LARGE PERMEASE PROTEIN YIAN"/>
    <property type="match status" value="1"/>
</dbReference>
<organism evidence="9 10">
    <name type="scientific">Meiothermus taiwanensis</name>
    <dbReference type="NCBI Taxonomy" id="172827"/>
    <lineage>
        <taxon>Bacteria</taxon>
        <taxon>Thermotogati</taxon>
        <taxon>Deinococcota</taxon>
        <taxon>Deinococci</taxon>
        <taxon>Thermales</taxon>
        <taxon>Thermaceae</taxon>
        <taxon>Meiothermus</taxon>
    </lineage>
</organism>
<dbReference type="GO" id="GO:0022857">
    <property type="term" value="F:transmembrane transporter activity"/>
    <property type="evidence" value="ECO:0007669"/>
    <property type="project" value="TreeGrafter"/>
</dbReference>
<evidence type="ECO:0000313" key="9">
    <source>
        <dbReference type="EMBL" id="RIH79784.1"/>
    </source>
</evidence>
<reference evidence="9 10" key="1">
    <citation type="submission" date="2018-08" db="EMBL/GenBank/DDBJ databases">
        <title>Meiothermus cateniformans JCM 15151 genome sequencing project.</title>
        <authorList>
            <person name="Da Costa M.S."/>
            <person name="Albuquerque L."/>
            <person name="Raposo P."/>
            <person name="Froufe H.J.C."/>
            <person name="Barroso C.S."/>
            <person name="Egas C."/>
        </authorList>
    </citation>
    <scope>NUCLEOTIDE SEQUENCE [LARGE SCALE GENOMIC DNA]</scope>
    <source>
        <strain evidence="9 10">JCM 15151</strain>
    </source>
</reference>
<dbReference type="PANTHER" id="PTHR33362">
    <property type="entry name" value="SIALIC ACID TRAP TRANSPORTER PERMEASE PROTEIN SIAT-RELATED"/>
    <property type="match status" value="1"/>
</dbReference>
<feature type="transmembrane region" description="Helical" evidence="7">
    <location>
        <begin position="132"/>
        <end position="157"/>
    </location>
</feature>
<evidence type="ECO:0000256" key="3">
    <source>
        <dbReference type="ARBA" id="ARBA00022519"/>
    </source>
</evidence>
<evidence type="ECO:0000259" key="8">
    <source>
        <dbReference type="Pfam" id="PF06808"/>
    </source>
</evidence>
<name>A0A399E4X2_9DEIN</name>
<dbReference type="Proteomes" id="UP000266089">
    <property type="component" value="Unassembled WGS sequence"/>
</dbReference>
<dbReference type="OrthoDB" id="9785600at2"/>
<evidence type="ECO:0000256" key="5">
    <source>
        <dbReference type="ARBA" id="ARBA00022989"/>
    </source>
</evidence>
<feature type="transmembrane region" description="Helical" evidence="7">
    <location>
        <begin position="399"/>
        <end position="425"/>
    </location>
</feature>